<feature type="compositionally biased region" description="Low complexity" evidence="2">
    <location>
        <begin position="859"/>
        <end position="868"/>
    </location>
</feature>
<keyword evidence="5" id="KW-1185">Reference proteome</keyword>
<feature type="domain" description="CCZ1/INTU/HSP4 first Longin" evidence="3">
    <location>
        <begin position="15"/>
        <end position="123"/>
    </location>
</feature>
<dbReference type="Pfam" id="PF19031">
    <property type="entry name" value="Intu_longin_1"/>
    <property type="match status" value="1"/>
</dbReference>
<comment type="caution">
    <text evidence="4">The sequence shown here is derived from an EMBL/GenBank/DDBJ whole genome shotgun (WGS) entry which is preliminary data.</text>
</comment>
<evidence type="ECO:0000313" key="4">
    <source>
        <dbReference type="EMBL" id="KAK9836629.1"/>
    </source>
</evidence>
<dbReference type="InterPro" id="IPR013176">
    <property type="entry name" value="Ccz1"/>
</dbReference>
<accession>A0AAW1RSF5</accession>
<organism evidence="4 5">
    <name type="scientific">Apatococcus lobatus</name>
    <dbReference type="NCBI Taxonomy" id="904363"/>
    <lineage>
        <taxon>Eukaryota</taxon>
        <taxon>Viridiplantae</taxon>
        <taxon>Chlorophyta</taxon>
        <taxon>core chlorophytes</taxon>
        <taxon>Trebouxiophyceae</taxon>
        <taxon>Chlorellales</taxon>
        <taxon>Chlorellaceae</taxon>
        <taxon>Apatococcus</taxon>
    </lineage>
</organism>
<feature type="region of interest" description="Disordered" evidence="2">
    <location>
        <begin position="676"/>
        <end position="714"/>
    </location>
</feature>
<evidence type="ECO:0000256" key="1">
    <source>
        <dbReference type="ARBA" id="ARBA00005352"/>
    </source>
</evidence>
<dbReference type="Proteomes" id="UP001438707">
    <property type="component" value="Unassembled WGS sequence"/>
</dbReference>
<feature type="compositionally biased region" description="Polar residues" evidence="2">
    <location>
        <begin position="1356"/>
        <end position="1378"/>
    </location>
</feature>
<protein>
    <recommendedName>
        <fullName evidence="3">CCZ1/INTU/HSP4 first Longin domain-containing protein</fullName>
    </recommendedName>
</protein>
<feature type="compositionally biased region" description="Polar residues" evidence="2">
    <location>
        <begin position="735"/>
        <end position="745"/>
    </location>
</feature>
<evidence type="ECO:0000259" key="3">
    <source>
        <dbReference type="Pfam" id="PF19031"/>
    </source>
</evidence>
<evidence type="ECO:0000256" key="2">
    <source>
        <dbReference type="SAM" id="MobiDB-lite"/>
    </source>
</evidence>
<dbReference type="GO" id="GO:0035658">
    <property type="term" value="C:Mon1-Ccz1 complex"/>
    <property type="evidence" value="ECO:0007669"/>
    <property type="project" value="InterPro"/>
</dbReference>
<dbReference type="EMBL" id="JALJOS010000007">
    <property type="protein sequence ID" value="KAK9836629.1"/>
    <property type="molecule type" value="Genomic_DNA"/>
</dbReference>
<feature type="compositionally biased region" description="Polar residues" evidence="2">
    <location>
        <begin position="1183"/>
        <end position="1196"/>
    </location>
</feature>
<feature type="region of interest" description="Disordered" evidence="2">
    <location>
        <begin position="1113"/>
        <end position="1139"/>
    </location>
</feature>
<feature type="region of interest" description="Disordered" evidence="2">
    <location>
        <begin position="1153"/>
        <end position="1262"/>
    </location>
</feature>
<gene>
    <name evidence="4" type="ORF">WJX74_004791</name>
</gene>
<dbReference type="GO" id="GO:0016192">
    <property type="term" value="P:vesicle-mediated transport"/>
    <property type="evidence" value="ECO:0007669"/>
    <property type="project" value="InterPro"/>
</dbReference>
<feature type="region of interest" description="Disordered" evidence="2">
    <location>
        <begin position="1072"/>
        <end position="1095"/>
    </location>
</feature>
<reference evidence="4 5" key="1">
    <citation type="journal article" date="2024" name="Nat. Commun.">
        <title>Phylogenomics reveals the evolutionary origins of lichenization in chlorophyte algae.</title>
        <authorList>
            <person name="Puginier C."/>
            <person name="Libourel C."/>
            <person name="Otte J."/>
            <person name="Skaloud P."/>
            <person name="Haon M."/>
            <person name="Grisel S."/>
            <person name="Petersen M."/>
            <person name="Berrin J.G."/>
            <person name="Delaux P.M."/>
            <person name="Dal Grande F."/>
            <person name="Keller J."/>
        </authorList>
    </citation>
    <scope>NUCLEOTIDE SEQUENCE [LARGE SCALE GENOMIC DNA]</scope>
    <source>
        <strain evidence="4 5">SAG 2145</strain>
    </source>
</reference>
<dbReference type="PANTHER" id="PTHR13056:SF0">
    <property type="entry name" value="VACUOLAR FUSION PROTEIN CCZ1 HOMOLOG-RELATED"/>
    <property type="match status" value="1"/>
</dbReference>
<feature type="compositionally biased region" description="Polar residues" evidence="2">
    <location>
        <begin position="779"/>
        <end position="792"/>
    </location>
</feature>
<feature type="region of interest" description="Disordered" evidence="2">
    <location>
        <begin position="1345"/>
        <end position="1379"/>
    </location>
</feature>
<name>A0AAW1RSF5_9CHLO</name>
<comment type="similarity">
    <text evidence="1">Belongs to the CCZ1 family.</text>
</comment>
<feature type="region of interest" description="Disordered" evidence="2">
    <location>
        <begin position="902"/>
        <end position="960"/>
    </location>
</feature>
<feature type="region of interest" description="Disordered" evidence="2">
    <location>
        <begin position="851"/>
        <end position="872"/>
    </location>
</feature>
<evidence type="ECO:0000313" key="5">
    <source>
        <dbReference type="Proteomes" id="UP001438707"/>
    </source>
</evidence>
<feature type="region of interest" description="Disordered" evidence="2">
    <location>
        <begin position="729"/>
        <end position="825"/>
    </location>
</feature>
<proteinExistence type="inferred from homology"/>
<sequence length="1504" mass="160790">MKDSASKDGPLYQLCVFDDRRGTEEGNEDDKVLVAWPSGKISRALASVVGLAQAMISFMSNFEPEEPCSSINTANHLWALHQLEPHIWYLMLEDKQLLGASLREEAIKTVLQRLALLIRLLHGPMDAILAKDSTGAAARQLLQANVTEFMERFLQGREVAYAGLHHPLSGHQGLPKLPLPWAQFAGSTWAASNDGCACPNIPQLHAQQQVCIQQTVFSVSIPCRWWPLASNTLPAADVAPSPEVEVAQESAGSTPAELGMSGAGVQAGANPRIAANLQGESSKHQQARVGLTEATADGAVKGLMLMHGRYVLWSSLGIGDSQALHILATTAILPAVAANGAFSLGRRISSAYSARAASPRGSRPELSPKVWQVHSSGVLGLQSMNTGDLTAESLLHIYLQDEVDPHILLPYRSGEALLLLLLHDRQDVADALPELISQVKKEADATLKTLSTAANAELQATNHWHVPSLRYVFRDGLTGSVRGSPSSKIGTLAKETVLLLDSVQASLDNNWAYDMHQDGSKDLVIRGSQDAWVIARQAGSGRLLMAMENGADSNLLETSRRADALGYRLQLEKPSLTNWSAAAALYGLILSSVSCLQKLAAVQLQGSAGLLSYPSKRRVWFLPFAVRQNAGPPAGMQPAQIKNGGLSSQPLSTASSWDRLVAETLLEVAEAHSRPLNDLCLPSPSDGHTLLSAAERTNGPQRRRASASPSASSAEALDIVEAAVNQKGVPLMHNPSDSASQTALPASTPPEAAPERTSNLQLYEDPACSYPLPEHPVRNHSQMPYSVQQQEQPAVPAFERLQGHDLTPDPTQTLSQTPAPSLSRIQDTTTAAAEYSHPVKTVLDAALSHAGTSLDRQEGQQQQQLSGDSDSRSFAAHKAFEDVNWTDQLPEGLVSPIMRAAADAGSPDSRDPRQPPGGHAASAVKVMSQETAGAEGLQATSLPTGGAHGLREDSTPVNNLAMTGAQGADVLSLEDRLSADLQQAFDAAVACAQDHLEGHLAGEEPEEDTAVRDQIRSLHKASEEAAAEMARREAARRRPAGSIFFDDALHMAPRPQTFDPYANEGSMHADAAAGDSELGSQPAADPSHWDSEDEDMSDMALEDAILAAHHNMAAEEADDDSAPELVNLSNDASPTAAESCDWNQRGVLRAPSAANSAGGLGPHQHSGLEPPAANEAAKASDMTFLTQLRSMGNTELPTLGSDDEDDEMHLRDTEQSCSPGAHVSAAHVEPQHSAPPAAARSADDGDCTYQGHSQQARAEEGPDEAVRMAAWQGYWQNEPGAYQPPPQGPPGFPLSPLHPEVNFLAGHLHTSAAENQHAPRGPFDSATRDMHDVTLSAADFNQSCEPRQLEQDRTVAESTTPVSLQAGSREGQTGSHSPAASAWQPWLQWWHGIAGADSAMGKDDAAAVDVQASTPYHINATDPETLAMERAADHVHATETATSAEVLRASFQPGHATRHVGDEDLIAVPVSLLRRYQQLEWEDWVRRWQVWHAQQVQPAADGCR</sequence>
<dbReference type="PANTHER" id="PTHR13056">
    <property type="entry name" value="VACUOLAR FUSION PROTEIN CCZ1 HOMOLOG-RELATED"/>
    <property type="match status" value="1"/>
</dbReference>
<dbReference type="InterPro" id="IPR043987">
    <property type="entry name" value="CCZ1/INTU/HSP4_longin_1"/>
</dbReference>
<feature type="compositionally biased region" description="Polar residues" evidence="2">
    <location>
        <begin position="809"/>
        <end position="825"/>
    </location>
</feature>